<dbReference type="Gene3D" id="3.30.70.270">
    <property type="match status" value="1"/>
</dbReference>
<dbReference type="PROSITE" id="PS50887">
    <property type="entry name" value="GGDEF"/>
    <property type="match status" value="1"/>
</dbReference>
<dbReference type="InterPro" id="IPR001633">
    <property type="entry name" value="EAL_dom"/>
</dbReference>
<feature type="transmembrane region" description="Helical" evidence="1">
    <location>
        <begin position="193"/>
        <end position="218"/>
    </location>
</feature>
<dbReference type="PROSITE" id="PS50112">
    <property type="entry name" value="PAS"/>
    <property type="match status" value="1"/>
</dbReference>
<name>A0A9Q9MRU2_9ACTN</name>
<dbReference type="PANTHER" id="PTHR44757:SF2">
    <property type="entry name" value="BIOFILM ARCHITECTURE MAINTENANCE PROTEIN MBAA"/>
    <property type="match status" value="1"/>
</dbReference>
<dbReference type="InterPro" id="IPR035919">
    <property type="entry name" value="EAL_sf"/>
</dbReference>
<dbReference type="AlphaFoldDB" id="A0A9Q9MRU2"/>
<feature type="domain" description="PAS" evidence="2">
    <location>
        <begin position="433"/>
        <end position="470"/>
    </location>
</feature>
<dbReference type="SMART" id="SM00091">
    <property type="entry name" value="PAS"/>
    <property type="match status" value="1"/>
</dbReference>
<dbReference type="Pfam" id="PF00563">
    <property type="entry name" value="EAL"/>
    <property type="match status" value="1"/>
</dbReference>
<dbReference type="CDD" id="cd01949">
    <property type="entry name" value="GGDEF"/>
    <property type="match status" value="1"/>
</dbReference>
<proteinExistence type="predicted"/>
<dbReference type="InterPro" id="IPR043128">
    <property type="entry name" value="Rev_trsase/Diguanyl_cyclase"/>
</dbReference>
<evidence type="ECO:0000259" key="3">
    <source>
        <dbReference type="PROSITE" id="PS50883"/>
    </source>
</evidence>
<dbReference type="InterPro" id="IPR029787">
    <property type="entry name" value="Nucleotide_cyclase"/>
</dbReference>
<evidence type="ECO:0000313" key="6">
    <source>
        <dbReference type="Proteomes" id="UP001058003"/>
    </source>
</evidence>
<dbReference type="SMART" id="SM00267">
    <property type="entry name" value="GGDEF"/>
    <property type="match status" value="1"/>
</dbReference>
<dbReference type="InterPro" id="IPR035965">
    <property type="entry name" value="PAS-like_dom_sf"/>
</dbReference>
<dbReference type="PANTHER" id="PTHR44757">
    <property type="entry name" value="DIGUANYLATE CYCLASE DGCP"/>
    <property type="match status" value="1"/>
</dbReference>
<dbReference type="EMBL" id="CP073767">
    <property type="protein sequence ID" value="UWZ58842.1"/>
    <property type="molecule type" value="Genomic_DNA"/>
</dbReference>
<evidence type="ECO:0000313" key="5">
    <source>
        <dbReference type="EMBL" id="UWZ58842.1"/>
    </source>
</evidence>
<dbReference type="InterPro" id="IPR000014">
    <property type="entry name" value="PAS"/>
</dbReference>
<dbReference type="InterPro" id="IPR052155">
    <property type="entry name" value="Biofilm_reg_signaling"/>
</dbReference>
<dbReference type="PROSITE" id="PS50883">
    <property type="entry name" value="EAL"/>
    <property type="match status" value="1"/>
</dbReference>
<feature type="domain" description="EAL" evidence="3">
    <location>
        <begin position="731"/>
        <end position="986"/>
    </location>
</feature>
<dbReference type="SUPFAM" id="SSF55785">
    <property type="entry name" value="PYP-like sensor domain (PAS domain)"/>
    <property type="match status" value="1"/>
</dbReference>
<dbReference type="SUPFAM" id="SSF141868">
    <property type="entry name" value="EAL domain-like"/>
    <property type="match status" value="1"/>
</dbReference>
<keyword evidence="1" id="KW-1133">Transmembrane helix</keyword>
<sequence>MSYVLAPDLGLATFVAMVLITLAAIVYGVVRHRPRRRLPWWLWAGGTLAFAVSAVIAVVLTEVLHSDAFPSLADAVSLGAVFPLLLGGMLGLARSGARGRDWAAIIDALIFTAGAGLLAWVFLIEPNLTDATLNATQKAVSVAYPLCDVLLLAIMVHLFLQAHRTWSVALLLTSGAVMLASDVVFSLRRLDGAWNLGGLVDLGWIVFCAAGGLAALHPSMRLLTEPRVITSGELKPRRVALAVASLAAPALLLLEAIKGPVENGVVIAAGSTTLVGLSLSRVWLVSRGLRHMVVRERELRRACEALLAATHIDTVDRVVRAAVASLLRDGTAHRTVLQVRHGADGGGAAGCDTVVSMVYVDRLPAQLAAQLDGFELTLRCALSVGGHQLGALYVAADERALVELQESVRVLAGQAASMVEHINLSQEITRRNNEAYFRTLVLNATDVILIVDAEDTVTYASPSAGQLFGFADVAGRPLSELLEAPPPAGVEAVHLVRAHRGDGGEAHVEVSMRDLSDEPTVAGRVLTLHDVTERRRLEQELIDRAYVDPLTGLGNRLRFHDSVQEAIARRGDGEPDRTTVGVLLVDIDGFRTVNDTMGQQVGDALLSAFGRRLLEVCSQQETGPAAPVRVDGVARLGADEFGVLGVASSAVDFEDLARRIAGEFEAPFVVGGPSRGSVVTAKPTIGIATTLDAADAAELSGQADVALSSAKGTDRRWRRYEAGMHADTLRRMRLRADLDQGLADDAFVLHFQPIVELVSARVKGFEALVRWQHPHLGLVPPLEFIEIAEESGLIVPLGDWVMRHAIDAAVDFRALFPHDELSMSVNVSVRQFRSPGFVQRVLTALAGAGLPAEALTIEITESLLLGDDAQIHTDIATLRAAGVRISIDDFGTGYSSLSYLHAVAVDTLKLDKSFVDTIDTSDRQYDLVRGIVQLAATLELDVVAEGIETSRHVQRLAAVDCRYGQGYHFARPLPQAALVDWLLAGTAYVEPAA</sequence>
<reference evidence="5" key="1">
    <citation type="submission" date="2021-04" db="EMBL/GenBank/DDBJ databases">
        <title>Dactylosporangium aurantiacum NRRL B-8018 full assembly.</title>
        <authorList>
            <person name="Hartkoorn R.C."/>
            <person name="Beaudoing E."/>
            <person name="Hot D."/>
        </authorList>
    </citation>
    <scope>NUCLEOTIDE SEQUENCE</scope>
    <source>
        <strain evidence="5">NRRL B-8018</strain>
    </source>
</reference>
<dbReference type="CDD" id="cd00130">
    <property type="entry name" value="PAS"/>
    <property type="match status" value="1"/>
</dbReference>
<dbReference type="SMART" id="SM00052">
    <property type="entry name" value="EAL"/>
    <property type="match status" value="1"/>
</dbReference>
<dbReference type="Proteomes" id="UP001058003">
    <property type="component" value="Chromosome"/>
</dbReference>
<feature type="transmembrane region" description="Helical" evidence="1">
    <location>
        <begin position="72"/>
        <end position="92"/>
    </location>
</feature>
<evidence type="ECO:0000256" key="1">
    <source>
        <dbReference type="SAM" id="Phobius"/>
    </source>
</evidence>
<dbReference type="Gene3D" id="3.20.20.450">
    <property type="entry name" value="EAL domain"/>
    <property type="match status" value="1"/>
</dbReference>
<evidence type="ECO:0000259" key="2">
    <source>
        <dbReference type="PROSITE" id="PS50112"/>
    </source>
</evidence>
<dbReference type="CDD" id="cd01948">
    <property type="entry name" value="EAL"/>
    <property type="match status" value="1"/>
</dbReference>
<keyword evidence="6" id="KW-1185">Reference proteome</keyword>
<dbReference type="NCBIfam" id="TIGR00254">
    <property type="entry name" value="GGDEF"/>
    <property type="match status" value="1"/>
</dbReference>
<feature type="transmembrane region" description="Helical" evidence="1">
    <location>
        <begin position="104"/>
        <end position="122"/>
    </location>
</feature>
<dbReference type="InterPro" id="IPR000160">
    <property type="entry name" value="GGDEF_dom"/>
</dbReference>
<dbReference type="RefSeq" id="WP_156089772.1">
    <property type="nucleotide sequence ID" value="NZ_CP073767.1"/>
</dbReference>
<dbReference type="NCBIfam" id="TIGR00229">
    <property type="entry name" value="sensory_box"/>
    <property type="match status" value="1"/>
</dbReference>
<dbReference type="KEGG" id="daur:Daura_23330"/>
<dbReference type="Pfam" id="PF13188">
    <property type="entry name" value="PAS_8"/>
    <property type="match status" value="1"/>
</dbReference>
<accession>A0A9Q9MRU2</accession>
<protein>
    <submittedName>
        <fullName evidence="5">EAL domain-containing protein</fullName>
    </submittedName>
</protein>
<dbReference type="OrthoDB" id="3314286at2"/>
<feature type="transmembrane region" description="Helical" evidence="1">
    <location>
        <begin position="12"/>
        <end position="30"/>
    </location>
</feature>
<feature type="transmembrane region" description="Helical" evidence="1">
    <location>
        <begin position="167"/>
        <end position="187"/>
    </location>
</feature>
<keyword evidence="1" id="KW-0472">Membrane</keyword>
<keyword evidence="1" id="KW-0812">Transmembrane</keyword>
<dbReference type="SUPFAM" id="SSF55073">
    <property type="entry name" value="Nucleotide cyclase"/>
    <property type="match status" value="1"/>
</dbReference>
<feature type="domain" description="GGDEF" evidence="4">
    <location>
        <begin position="578"/>
        <end position="722"/>
    </location>
</feature>
<dbReference type="Pfam" id="PF00990">
    <property type="entry name" value="GGDEF"/>
    <property type="match status" value="1"/>
</dbReference>
<evidence type="ECO:0000259" key="4">
    <source>
        <dbReference type="PROSITE" id="PS50887"/>
    </source>
</evidence>
<feature type="transmembrane region" description="Helical" evidence="1">
    <location>
        <begin position="42"/>
        <end position="60"/>
    </location>
</feature>
<gene>
    <name evidence="5" type="ORF">Daura_23330</name>
</gene>
<organism evidence="5 6">
    <name type="scientific">Dactylosporangium aurantiacum</name>
    <dbReference type="NCBI Taxonomy" id="35754"/>
    <lineage>
        <taxon>Bacteria</taxon>
        <taxon>Bacillati</taxon>
        <taxon>Actinomycetota</taxon>
        <taxon>Actinomycetes</taxon>
        <taxon>Micromonosporales</taxon>
        <taxon>Micromonosporaceae</taxon>
        <taxon>Dactylosporangium</taxon>
    </lineage>
</organism>
<dbReference type="Gene3D" id="3.30.450.20">
    <property type="entry name" value="PAS domain"/>
    <property type="match status" value="1"/>
</dbReference>